<feature type="region of interest" description="Disordered" evidence="1">
    <location>
        <begin position="86"/>
        <end position="109"/>
    </location>
</feature>
<dbReference type="EMBL" id="QGKX02001290">
    <property type="protein sequence ID" value="KAF3540359.1"/>
    <property type="molecule type" value="Genomic_DNA"/>
</dbReference>
<evidence type="ECO:0000313" key="3">
    <source>
        <dbReference type="Proteomes" id="UP000712600"/>
    </source>
</evidence>
<dbReference type="AlphaFoldDB" id="A0A8S9QCL2"/>
<reference evidence="2" key="1">
    <citation type="submission" date="2019-12" db="EMBL/GenBank/DDBJ databases">
        <title>Genome sequencing and annotation of Brassica cretica.</title>
        <authorList>
            <person name="Studholme D.J."/>
            <person name="Sarris P."/>
        </authorList>
    </citation>
    <scope>NUCLEOTIDE SEQUENCE</scope>
    <source>
        <strain evidence="2">PFS-109/04</strain>
        <tissue evidence="2">Leaf</tissue>
    </source>
</reference>
<proteinExistence type="predicted"/>
<feature type="compositionally biased region" description="Basic and acidic residues" evidence="1">
    <location>
        <begin position="97"/>
        <end position="109"/>
    </location>
</feature>
<sequence>MALGKKRLHLEAVDTVALGCPQNPRKRSSVAYLTTTFHSRREEKPYNNLRATQKKEPTGGLEAYLNKSDLVYVPERPKTPLVSVYFDGEDQSNADTTNKEEKGEEEAKG</sequence>
<protein>
    <submittedName>
        <fullName evidence="2">Uncharacterized protein</fullName>
    </submittedName>
</protein>
<dbReference type="Proteomes" id="UP000712600">
    <property type="component" value="Unassembled WGS sequence"/>
</dbReference>
<gene>
    <name evidence="2" type="ORF">F2Q69_00018812</name>
</gene>
<evidence type="ECO:0000313" key="2">
    <source>
        <dbReference type="EMBL" id="KAF3540359.1"/>
    </source>
</evidence>
<evidence type="ECO:0000256" key="1">
    <source>
        <dbReference type="SAM" id="MobiDB-lite"/>
    </source>
</evidence>
<organism evidence="2 3">
    <name type="scientific">Brassica cretica</name>
    <name type="common">Mustard</name>
    <dbReference type="NCBI Taxonomy" id="69181"/>
    <lineage>
        <taxon>Eukaryota</taxon>
        <taxon>Viridiplantae</taxon>
        <taxon>Streptophyta</taxon>
        <taxon>Embryophyta</taxon>
        <taxon>Tracheophyta</taxon>
        <taxon>Spermatophyta</taxon>
        <taxon>Magnoliopsida</taxon>
        <taxon>eudicotyledons</taxon>
        <taxon>Gunneridae</taxon>
        <taxon>Pentapetalae</taxon>
        <taxon>rosids</taxon>
        <taxon>malvids</taxon>
        <taxon>Brassicales</taxon>
        <taxon>Brassicaceae</taxon>
        <taxon>Brassiceae</taxon>
        <taxon>Brassica</taxon>
    </lineage>
</organism>
<accession>A0A8S9QCL2</accession>
<name>A0A8S9QCL2_BRACR</name>
<comment type="caution">
    <text evidence="2">The sequence shown here is derived from an EMBL/GenBank/DDBJ whole genome shotgun (WGS) entry which is preliminary data.</text>
</comment>